<dbReference type="Pfam" id="PF01909">
    <property type="entry name" value="NTP_transf_2"/>
    <property type="match status" value="1"/>
</dbReference>
<proteinExistence type="predicted"/>
<dbReference type="AlphaFoldDB" id="A0A1I5UXH1"/>
<dbReference type="InterPro" id="IPR002934">
    <property type="entry name" value="Polymerase_NTP_transf_dom"/>
</dbReference>
<keyword evidence="2" id="KW-0808">Transferase</keyword>
<sequence length="287" mass="33198">MNTAILRAGYGLDHTGFIESDVSIDNIDNDYVPCIRDSVESLRNSFQDQLHSVYLYGSVARGEAVVLKSDLDLIAMFDGKLSSVKLANLKKLAGELSQKYRSLVREVGIVVAYYDYTVSPSNYYENAFLKELCVCVYGEDLRDRFGPYKLTSEIAIRFNGDICEALTRTLKRLETASDEDFKKFSQGFARKLIRTYYSMVMVRSQIWSTRLHEQSEVFIHHFPDKESIIRTLLNWIDEPPTDREAVYELFKIEGECFTSRRCRAFFLIELKRQVSLSVLYNKWISLV</sequence>
<gene>
    <name evidence="2" type="ORF">SAMN05421670_0582</name>
</gene>
<dbReference type="InterPro" id="IPR043519">
    <property type="entry name" value="NT_sf"/>
</dbReference>
<dbReference type="EMBL" id="FOXU01000001">
    <property type="protein sequence ID" value="SFP99931.1"/>
    <property type="molecule type" value="Genomic_DNA"/>
</dbReference>
<dbReference type="Gene3D" id="3.30.460.10">
    <property type="entry name" value="Beta Polymerase, domain 2"/>
    <property type="match status" value="1"/>
</dbReference>
<organism evidence="2 3">
    <name type="scientific">Psychrobacillus psychrotolerans</name>
    <dbReference type="NCBI Taxonomy" id="126156"/>
    <lineage>
        <taxon>Bacteria</taxon>
        <taxon>Bacillati</taxon>
        <taxon>Bacillota</taxon>
        <taxon>Bacilli</taxon>
        <taxon>Bacillales</taxon>
        <taxon>Bacillaceae</taxon>
        <taxon>Psychrobacillus</taxon>
    </lineage>
</organism>
<feature type="domain" description="Polymerase nucleotidyl transferase" evidence="1">
    <location>
        <begin position="46"/>
        <end position="101"/>
    </location>
</feature>
<keyword evidence="3" id="KW-1185">Reference proteome</keyword>
<dbReference type="STRING" id="126156.SAMN05421670_0582"/>
<protein>
    <submittedName>
        <fullName evidence="2">Nucleotidyltransferase domain-containing protein</fullName>
    </submittedName>
</protein>
<name>A0A1I5UXH1_9BACI</name>
<accession>A0A1I5UXH1</accession>
<dbReference type="SUPFAM" id="SSF81301">
    <property type="entry name" value="Nucleotidyltransferase"/>
    <property type="match status" value="1"/>
</dbReference>
<evidence type="ECO:0000313" key="2">
    <source>
        <dbReference type="EMBL" id="SFP99931.1"/>
    </source>
</evidence>
<dbReference type="GO" id="GO:0016779">
    <property type="term" value="F:nucleotidyltransferase activity"/>
    <property type="evidence" value="ECO:0007669"/>
    <property type="project" value="InterPro"/>
</dbReference>
<evidence type="ECO:0000313" key="3">
    <source>
        <dbReference type="Proteomes" id="UP000198734"/>
    </source>
</evidence>
<dbReference type="Proteomes" id="UP000198734">
    <property type="component" value="Unassembled WGS sequence"/>
</dbReference>
<evidence type="ECO:0000259" key="1">
    <source>
        <dbReference type="Pfam" id="PF01909"/>
    </source>
</evidence>
<dbReference type="CDD" id="cd05403">
    <property type="entry name" value="NT_KNTase_like"/>
    <property type="match status" value="1"/>
</dbReference>
<reference evidence="3" key="1">
    <citation type="submission" date="2016-10" db="EMBL/GenBank/DDBJ databases">
        <authorList>
            <person name="Varghese N."/>
            <person name="Submissions S."/>
        </authorList>
    </citation>
    <scope>NUCLEOTIDE SEQUENCE [LARGE SCALE GENOMIC DNA]</scope>
    <source>
        <strain evidence="3">DSM 11706</strain>
    </source>
</reference>